<gene>
    <name evidence="1" type="ORF">TWF694_002704</name>
</gene>
<sequence length="100" mass="11287">MFVEYCYFGTYFSGKDEEANPLVFHAKVYALAERLQCTSLKSVALKNATNWFHGEQMGKSNKNLEEIIPSVLGAISVIYTHTPDISYEAQTYSDSAVHNR</sequence>
<dbReference type="AlphaFoldDB" id="A0AAV9X2T9"/>
<dbReference type="EMBL" id="JAVHJO010000011">
    <property type="protein sequence ID" value="KAK6533774.1"/>
    <property type="molecule type" value="Genomic_DNA"/>
</dbReference>
<organism evidence="1 2">
    <name type="scientific">Orbilia ellipsospora</name>
    <dbReference type="NCBI Taxonomy" id="2528407"/>
    <lineage>
        <taxon>Eukaryota</taxon>
        <taxon>Fungi</taxon>
        <taxon>Dikarya</taxon>
        <taxon>Ascomycota</taxon>
        <taxon>Pezizomycotina</taxon>
        <taxon>Orbiliomycetes</taxon>
        <taxon>Orbiliales</taxon>
        <taxon>Orbiliaceae</taxon>
        <taxon>Orbilia</taxon>
    </lineage>
</organism>
<comment type="caution">
    <text evidence="1">The sequence shown here is derived from an EMBL/GenBank/DDBJ whole genome shotgun (WGS) entry which is preliminary data.</text>
</comment>
<keyword evidence="2" id="KW-1185">Reference proteome</keyword>
<name>A0AAV9X2T9_9PEZI</name>
<dbReference type="Proteomes" id="UP001365542">
    <property type="component" value="Unassembled WGS sequence"/>
</dbReference>
<evidence type="ECO:0000313" key="1">
    <source>
        <dbReference type="EMBL" id="KAK6533774.1"/>
    </source>
</evidence>
<reference evidence="1 2" key="1">
    <citation type="submission" date="2019-10" db="EMBL/GenBank/DDBJ databases">
        <authorList>
            <person name="Palmer J.M."/>
        </authorList>
    </citation>
    <scope>NUCLEOTIDE SEQUENCE [LARGE SCALE GENOMIC DNA]</scope>
    <source>
        <strain evidence="1 2">TWF694</strain>
    </source>
</reference>
<accession>A0AAV9X2T9</accession>
<evidence type="ECO:0000313" key="2">
    <source>
        <dbReference type="Proteomes" id="UP001365542"/>
    </source>
</evidence>
<protein>
    <submittedName>
        <fullName evidence="1">Uncharacterized protein</fullName>
    </submittedName>
</protein>
<proteinExistence type="predicted"/>